<proteinExistence type="predicted"/>
<comment type="caution">
    <text evidence="2">The sequence shown here is derived from an EMBL/GenBank/DDBJ whole genome shotgun (WGS) entry which is preliminary data.</text>
</comment>
<name>A0A7Z0WD90_9PSEU</name>
<evidence type="ECO:0000313" key="2">
    <source>
        <dbReference type="EMBL" id="OLF04701.1"/>
    </source>
</evidence>
<protein>
    <recommendedName>
        <fullName evidence="4">Helix-turn-helix protein</fullName>
    </recommendedName>
</protein>
<evidence type="ECO:0008006" key="4">
    <source>
        <dbReference type="Google" id="ProtNLM"/>
    </source>
</evidence>
<reference evidence="2 3" key="1">
    <citation type="submission" date="2016-12" db="EMBL/GenBank/DDBJ databases">
        <title>The draft genome sequence of Actinophytocola xinjiangensis.</title>
        <authorList>
            <person name="Wang W."/>
            <person name="Yuan L."/>
        </authorList>
    </citation>
    <scope>NUCLEOTIDE SEQUENCE [LARGE SCALE GENOMIC DNA]</scope>
    <source>
        <strain evidence="2 3">CGMCC 4.4663</strain>
    </source>
</reference>
<gene>
    <name evidence="2" type="ORF">BLA60_39460</name>
</gene>
<evidence type="ECO:0000313" key="3">
    <source>
        <dbReference type="Proteomes" id="UP000185696"/>
    </source>
</evidence>
<evidence type="ECO:0000256" key="1">
    <source>
        <dbReference type="SAM" id="MobiDB-lite"/>
    </source>
</evidence>
<sequence>MTSTQRKINLSREELLALPTAVDLVTAANALGISRTKAYRMARFEEFPVPVLRLGNSYRVPTAPLLRFLGIDPDESAHDANTPHPTTDGEADNSPNIRRVLDFSEPVYLKAKSGKHVRIDPDKSYTYKGRRGVSGAEIIEERRRAR</sequence>
<accession>A0A7Z0WD90</accession>
<dbReference type="Proteomes" id="UP000185696">
    <property type="component" value="Unassembled WGS sequence"/>
</dbReference>
<feature type="region of interest" description="Disordered" evidence="1">
    <location>
        <begin position="73"/>
        <end position="96"/>
    </location>
</feature>
<dbReference type="EMBL" id="MSIF01000039">
    <property type="protein sequence ID" value="OLF04701.1"/>
    <property type="molecule type" value="Genomic_DNA"/>
</dbReference>
<dbReference type="RefSeq" id="WP_075138214.1">
    <property type="nucleotide sequence ID" value="NZ_MSIF01000039.1"/>
</dbReference>
<organism evidence="2 3">
    <name type="scientific">Actinophytocola xinjiangensis</name>
    <dbReference type="NCBI Taxonomy" id="485602"/>
    <lineage>
        <taxon>Bacteria</taxon>
        <taxon>Bacillati</taxon>
        <taxon>Actinomycetota</taxon>
        <taxon>Actinomycetes</taxon>
        <taxon>Pseudonocardiales</taxon>
        <taxon>Pseudonocardiaceae</taxon>
    </lineage>
</organism>
<keyword evidence="3" id="KW-1185">Reference proteome</keyword>
<dbReference type="AlphaFoldDB" id="A0A7Z0WD90"/>